<feature type="non-terminal residue" evidence="2">
    <location>
        <position position="59"/>
    </location>
</feature>
<dbReference type="AlphaFoldDB" id="A0A9P5SCF4"/>
<organism evidence="2 3">
    <name type="scientific">Podila minutissima</name>
    <dbReference type="NCBI Taxonomy" id="64525"/>
    <lineage>
        <taxon>Eukaryota</taxon>
        <taxon>Fungi</taxon>
        <taxon>Fungi incertae sedis</taxon>
        <taxon>Mucoromycota</taxon>
        <taxon>Mortierellomycotina</taxon>
        <taxon>Mortierellomycetes</taxon>
        <taxon>Mortierellales</taxon>
        <taxon>Mortierellaceae</taxon>
        <taxon>Podila</taxon>
    </lineage>
</organism>
<feature type="signal peptide" evidence="1">
    <location>
        <begin position="1"/>
        <end position="18"/>
    </location>
</feature>
<evidence type="ECO:0000313" key="2">
    <source>
        <dbReference type="EMBL" id="KAF9320351.1"/>
    </source>
</evidence>
<dbReference type="Proteomes" id="UP000696485">
    <property type="component" value="Unassembled WGS sequence"/>
</dbReference>
<keyword evidence="3" id="KW-1185">Reference proteome</keyword>
<keyword evidence="1" id="KW-0732">Signal</keyword>
<name>A0A9P5SCF4_9FUNG</name>
<feature type="chain" id="PRO_5040406474" evidence="1">
    <location>
        <begin position="19"/>
        <end position="59"/>
    </location>
</feature>
<accession>A0A9P5SCF4</accession>
<reference evidence="2" key="1">
    <citation type="journal article" date="2020" name="Fungal Divers.">
        <title>Resolving the Mortierellaceae phylogeny through synthesis of multi-gene phylogenetics and phylogenomics.</title>
        <authorList>
            <person name="Vandepol N."/>
            <person name="Liber J."/>
            <person name="Desiro A."/>
            <person name="Na H."/>
            <person name="Kennedy M."/>
            <person name="Barry K."/>
            <person name="Grigoriev I.V."/>
            <person name="Miller A.N."/>
            <person name="O'Donnell K."/>
            <person name="Stajich J.E."/>
            <person name="Bonito G."/>
        </authorList>
    </citation>
    <scope>NUCLEOTIDE SEQUENCE</scope>
    <source>
        <strain evidence="2">NVP1</strain>
    </source>
</reference>
<evidence type="ECO:0000313" key="3">
    <source>
        <dbReference type="Proteomes" id="UP000696485"/>
    </source>
</evidence>
<protein>
    <submittedName>
        <fullName evidence="2">Uncharacterized protein</fullName>
    </submittedName>
</protein>
<evidence type="ECO:0000256" key="1">
    <source>
        <dbReference type="SAM" id="SignalP"/>
    </source>
</evidence>
<dbReference type="EMBL" id="JAAAUY010001700">
    <property type="protein sequence ID" value="KAF9320351.1"/>
    <property type="molecule type" value="Genomic_DNA"/>
</dbReference>
<sequence>MQFNCLLILVALSSFAAAMCDREGYHCVGRGCGEPSSCCGGLRCIRDDGSCAGNGNIGT</sequence>
<gene>
    <name evidence="2" type="ORF">BG006_002831</name>
</gene>
<comment type="caution">
    <text evidence="2">The sequence shown here is derived from an EMBL/GenBank/DDBJ whole genome shotgun (WGS) entry which is preliminary data.</text>
</comment>
<proteinExistence type="predicted"/>